<proteinExistence type="predicted"/>
<name>A0A6A6ZWV5_9PLEO</name>
<protein>
    <submittedName>
        <fullName evidence="1">Uncharacterized protein</fullName>
    </submittedName>
</protein>
<evidence type="ECO:0000313" key="1">
    <source>
        <dbReference type="EMBL" id="KAF2824867.1"/>
    </source>
</evidence>
<keyword evidence="2" id="KW-1185">Reference proteome</keyword>
<dbReference type="AlphaFoldDB" id="A0A6A6ZWV5"/>
<reference evidence="1" key="1">
    <citation type="journal article" date="2020" name="Stud. Mycol.">
        <title>101 Dothideomycetes genomes: a test case for predicting lifestyles and emergence of pathogens.</title>
        <authorList>
            <person name="Haridas S."/>
            <person name="Albert R."/>
            <person name="Binder M."/>
            <person name="Bloem J."/>
            <person name="Labutti K."/>
            <person name="Salamov A."/>
            <person name="Andreopoulos B."/>
            <person name="Baker S."/>
            <person name="Barry K."/>
            <person name="Bills G."/>
            <person name="Bluhm B."/>
            <person name="Cannon C."/>
            <person name="Castanera R."/>
            <person name="Culley D."/>
            <person name="Daum C."/>
            <person name="Ezra D."/>
            <person name="Gonzalez J."/>
            <person name="Henrissat B."/>
            <person name="Kuo A."/>
            <person name="Liang C."/>
            <person name="Lipzen A."/>
            <person name="Lutzoni F."/>
            <person name="Magnuson J."/>
            <person name="Mondo S."/>
            <person name="Nolan M."/>
            <person name="Ohm R."/>
            <person name="Pangilinan J."/>
            <person name="Park H.-J."/>
            <person name="Ramirez L."/>
            <person name="Alfaro M."/>
            <person name="Sun H."/>
            <person name="Tritt A."/>
            <person name="Yoshinaga Y."/>
            <person name="Zwiers L.-H."/>
            <person name="Turgeon B."/>
            <person name="Goodwin S."/>
            <person name="Spatafora J."/>
            <person name="Crous P."/>
            <person name="Grigoriev I."/>
        </authorList>
    </citation>
    <scope>NUCLEOTIDE SEQUENCE</scope>
    <source>
        <strain evidence="1">CBS 113818</strain>
    </source>
</reference>
<gene>
    <name evidence="1" type="ORF">CC86DRAFT_252978</name>
</gene>
<dbReference type="Proteomes" id="UP000799424">
    <property type="component" value="Unassembled WGS sequence"/>
</dbReference>
<organism evidence="1 2">
    <name type="scientific">Ophiobolus disseminans</name>
    <dbReference type="NCBI Taxonomy" id="1469910"/>
    <lineage>
        <taxon>Eukaryota</taxon>
        <taxon>Fungi</taxon>
        <taxon>Dikarya</taxon>
        <taxon>Ascomycota</taxon>
        <taxon>Pezizomycotina</taxon>
        <taxon>Dothideomycetes</taxon>
        <taxon>Pleosporomycetidae</taxon>
        <taxon>Pleosporales</taxon>
        <taxon>Pleosporineae</taxon>
        <taxon>Phaeosphaeriaceae</taxon>
        <taxon>Ophiobolus</taxon>
    </lineage>
</organism>
<dbReference type="EMBL" id="MU006229">
    <property type="protein sequence ID" value="KAF2824867.1"/>
    <property type="molecule type" value="Genomic_DNA"/>
</dbReference>
<feature type="non-terminal residue" evidence="1">
    <location>
        <position position="269"/>
    </location>
</feature>
<accession>A0A6A6ZWV5</accession>
<sequence>MVLYHPNGRVVKQHEDYLEQEAAKNANDNARRYYDQINIAKKKSPNAHEEKNKRVHIVIDEQSYFELFCREDCLLIGEDLRGFNVKNEEKIPTEKGGLDRRTLMKCSSFANDYFTYEPDGKELHLPVTYPKVHSSGVYWDDQLSHVRGNEVTNFIVPWLKRMEVVVQDGGQDPPVMVARDKLPRIGIPASLLEKIHLYNVMLHLGIASYFQRPLIDALVLQMYQTDLRQCHLDTLEMTVGRFYARGVAVLDPVLSHFIGTYPLRSLTDR</sequence>
<dbReference type="OrthoDB" id="3798868at2759"/>
<evidence type="ECO:0000313" key="2">
    <source>
        <dbReference type="Proteomes" id="UP000799424"/>
    </source>
</evidence>